<protein>
    <submittedName>
        <fullName evidence="2">STAS domain-containing protein</fullName>
    </submittedName>
</protein>
<dbReference type="InterPro" id="IPR002645">
    <property type="entry name" value="STAS_dom"/>
</dbReference>
<evidence type="ECO:0000313" key="2">
    <source>
        <dbReference type="EMBL" id="XCN75103.1"/>
    </source>
</evidence>
<dbReference type="InterPro" id="IPR036513">
    <property type="entry name" value="STAS_dom_sf"/>
</dbReference>
<dbReference type="KEGG" id="eaj:Q3M24_10335"/>
<feature type="domain" description="STAS" evidence="1">
    <location>
        <begin position="12"/>
        <end position="102"/>
    </location>
</feature>
<dbReference type="PANTHER" id="PTHR33495">
    <property type="entry name" value="ANTI-SIGMA FACTOR ANTAGONIST TM_1081-RELATED-RELATED"/>
    <property type="match status" value="1"/>
</dbReference>
<organism evidence="2">
    <name type="scientific">Candidatus Electrothrix aestuarii</name>
    <dbReference type="NCBI Taxonomy" id="3062594"/>
    <lineage>
        <taxon>Bacteria</taxon>
        <taxon>Pseudomonadati</taxon>
        <taxon>Thermodesulfobacteriota</taxon>
        <taxon>Desulfobulbia</taxon>
        <taxon>Desulfobulbales</taxon>
        <taxon>Desulfobulbaceae</taxon>
        <taxon>Candidatus Electrothrix</taxon>
    </lineage>
</organism>
<accession>A0AAU8M0P0</accession>
<sequence length="115" mass="12712">MKYTVISFDELGRLDSSSVRIFREKLAQVTTDNDAIVLDFTGIDFIDSTGLGAIIAVANSTWGKTELLISGIKEDIRRIMELTRLHSVLPLYSSVSAAIETLQQKTSTEKFKKAA</sequence>
<proteinExistence type="predicted"/>
<dbReference type="SUPFAM" id="SSF52091">
    <property type="entry name" value="SpoIIaa-like"/>
    <property type="match status" value="1"/>
</dbReference>
<dbReference type="GO" id="GO:0043856">
    <property type="term" value="F:anti-sigma factor antagonist activity"/>
    <property type="evidence" value="ECO:0007669"/>
    <property type="project" value="TreeGrafter"/>
</dbReference>
<dbReference type="PROSITE" id="PS50801">
    <property type="entry name" value="STAS"/>
    <property type="match status" value="1"/>
</dbReference>
<reference evidence="2" key="1">
    <citation type="journal article" date="2024" name="Syst. Appl. Microbiol.">
        <title>First single-strain enrichments of Electrothrix cable bacteria, description of E. aestuarii sp. nov. and E. rattekaaiensis sp. nov., and proposal of a cable bacteria taxonomy following the rules of the SeqCode.</title>
        <authorList>
            <person name="Plum-Jensen L.E."/>
            <person name="Schramm A."/>
            <person name="Marshall I.P.G."/>
        </authorList>
    </citation>
    <scope>NUCLEOTIDE SEQUENCE</scope>
    <source>
        <strain evidence="2">Rat1</strain>
    </source>
</reference>
<dbReference type="AlphaFoldDB" id="A0AAU8M0P0"/>
<dbReference type="Pfam" id="PF01740">
    <property type="entry name" value="STAS"/>
    <property type="match status" value="1"/>
</dbReference>
<dbReference type="PANTHER" id="PTHR33495:SF2">
    <property type="entry name" value="ANTI-SIGMA FACTOR ANTAGONIST TM_1081-RELATED"/>
    <property type="match status" value="1"/>
</dbReference>
<evidence type="ECO:0000259" key="1">
    <source>
        <dbReference type="PROSITE" id="PS50801"/>
    </source>
</evidence>
<dbReference type="CDD" id="cd07043">
    <property type="entry name" value="STAS_anti-anti-sigma_factors"/>
    <property type="match status" value="1"/>
</dbReference>
<dbReference type="Gene3D" id="3.30.750.24">
    <property type="entry name" value="STAS domain"/>
    <property type="match status" value="1"/>
</dbReference>
<dbReference type="EMBL" id="CP159373">
    <property type="protein sequence ID" value="XCN75103.1"/>
    <property type="molecule type" value="Genomic_DNA"/>
</dbReference>
<name>A0AAU8M0P0_9BACT</name>
<reference evidence="2" key="2">
    <citation type="submission" date="2024-06" db="EMBL/GenBank/DDBJ databases">
        <authorList>
            <person name="Plum-Jensen L.E."/>
            <person name="Schramm A."/>
            <person name="Marshall I.P.G."/>
        </authorList>
    </citation>
    <scope>NUCLEOTIDE SEQUENCE</scope>
    <source>
        <strain evidence="2">Rat1</strain>
    </source>
</reference>
<gene>
    <name evidence="2" type="ORF">Q3M24_10335</name>
</gene>